<reference evidence="1 2" key="2">
    <citation type="submission" date="2018-11" db="EMBL/GenBank/DDBJ databases">
        <authorList>
            <consortium name="Pathogen Informatics"/>
        </authorList>
    </citation>
    <scope>NUCLEOTIDE SEQUENCE [LARGE SCALE GENOMIC DNA]</scope>
    <source>
        <strain evidence="1 2">NST_G2</strain>
    </source>
</reference>
<proteinExistence type="predicted"/>
<name>A0A183SD73_SCHSO</name>
<dbReference type="EMBL" id="UYSU01032188">
    <property type="protein sequence ID" value="VDL88556.1"/>
    <property type="molecule type" value="Genomic_DNA"/>
</dbReference>
<organism evidence="3">
    <name type="scientific">Schistocephalus solidus</name>
    <name type="common">Tapeworm</name>
    <dbReference type="NCBI Taxonomy" id="70667"/>
    <lineage>
        <taxon>Eukaryota</taxon>
        <taxon>Metazoa</taxon>
        <taxon>Spiralia</taxon>
        <taxon>Lophotrochozoa</taxon>
        <taxon>Platyhelminthes</taxon>
        <taxon>Cestoda</taxon>
        <taxon>Eucestoda</taxon>
        <taxon>Diphyllobothriidea</taxon>
        <taxon>Diphyllobothriidae</taxon>
        <taxon>Schistocephalus</taxon>
    </lineage>
</organism>
<sequence length="240" mass="27575">MTFVVSSQPIDWIISPATKSARKVLVSIVFLRPIRAAANVVAKRSQDYAPWYAGRLVLKTLSPLDIPVHLRDGPYLDAAVVNQKRGYLALRTRSFPFLFPLVLHRGKRDINFFTKTFTVSEAEESQANFSVNSEDPYVEYEDESDRYFEYTLKFLEPGYFVSQIFATKKWKDVPTGHWKRAVQLIGQFLLDLRYDVKIFGEKPHELPGDKGVPTPVSCKDEDHIIDPHLRAFCKFENCVV</sequence>
<reference evidence="3" key="1">
    <citation type="submission" date="2016-06" db="UniProtKB">
        <authorList>
            <consortium name="WormBaseParasite"/>
        </authorList>
    </citation>
    <scope>IDENTIFICATION</scope>
</reference>
<dbReference type="OrthoDB" id="10481661at2759"/>
<dbReference type="Proteomes" id="UP000275846">
    <property type="component" value="Unassembled WGS sequence"/>
</dbReference>
<accession>A0A183SD73</accession>
<evidence type="ECO:0000313" key="2">
    <source>
        <dbReference type="Proteomes" id="UP000275846"/>
    </source>
</evidence>
<evidence type="ECO:0000313" key="1">
    <source>
        <dbReference type="EMBL" id="VDL88556.1"/>
    </source>
</evidence>
<dbReference type="WBParaSite" id="SSLN_0000224101-mRNA-1">
    <property type="protein sequence ID" value="SSLN_0000224101-mRNA-1"/>
    <property type="gene ID" value="SSLN_0000224101"/>
</dbReference>
<gene>
    <name evidence="1" type="ORF">SSLN_LOCUS2171</name>
</gene>
<protein>
    <submittedName>
        <fullName evidence="3">CIA30 domain-containing protein</fullName>
    </submittedName>
</protein>
<dbReference type="AlphaFoldDB" id="A0A183SD73"/>
<dbReference type="STRING" id="70667.A0A183SD73"/>
<keyword evidence="2" id="KW-1185">Reference proteome</keyword>
<evidence type="ECO:0000313" key="3">
    <source>
        <dbReference type="WBParaSite" id="SSLN_0000224101-mRNA-1"/>
    </source>
</evidence>